<accession>A0A183TNR8</accession>
<evidence type="ECO:0000313" key="1">
    <source>
        <dbReference type="EMBL" id="VDM04502.1"/>
    </source>
</evidence>
<dbReference type="EMBL" id="UYSU01043717">
    <property type="protein sequence ID" value="VDM04502.1"/>
    <property type="molecule type" value="Genomic_DNA"/>
</dbReference>
<reference evidence="1 2" key="2">
    <citation type="submission" date="2018-11" db="EMBL/GenBank/DDBJ databases">
        <authorList>
            <consortium name="Pathogen Informatics"/>
        </authorList>
    </citation>
    <scope>NUCLEOTIDE SEQUENCE [LARGE SCALE GENOMIC DNA]</scope>
    <source>
        <strain evidence="1 2">NST_G2</strain>
    </source>
</reference>
<dbReference type="AlphaFoldDB" id="A0A183TNR8"/>
<reference evidence="3" key="1">
    <citation type="submission" date="2016-06" db="UniProtKB">
        <authorList>
            <consortium name="WormBaseParasite"/>
        </authorList>
    </citation>
    <scope>IDENTIFICATION</scope>
</reference>
<dbReference type="Proteomes" id="UP000275846">
    <property type="component" value="Unassembled WGS sequence"/>
</dbReference>
<name>A0A183TNR8_SCHSO</name>
<sequence length="101" mass="11492">MWKPIARRTFTRSVDCVNIRDVAENVKEMYPSESPSPEFCLVASCSLSYDDSDFETAFSDDETRSLAFESDMEPTFLAVLLHIEMSRLLDLVYGQGQGLRI</sequence>
<protein>
    <submittedName>
        <fullName evidence="1 3">Uncharacterized protein</fullName>
    </submittedName>
</protein>
<organism evidence="3">
    <name type="scientific">Schistocephalus solidus</name>
    <name type="common">Tapeworm</name>
    <dbReference type="NCBI Taxonomy" id="70667"/>
    <lineage>
        <taxon>Eukaryota</taxon>
        <taxon>Metazoa</taxon>
        <taxon>Spiralia</taxon>
        <taxon>Lophotrochozoa</taxon>
        <taxon>Platyhelminthes</taxon>
        <taxon>Cestoda</taxon>
        <taxon>Eucestoda</taxon>
        <taxon>Diphyllobothriidea</taxon>
        <taxon>Diphyllobothriidae</taxon>
        <taxon>Schistocephalus</taxon>
    </lineage>
</organism>
<evidence type="ECO:0000313" key="2">
    <source>
        <dbReference type="Proteomes" id="UP000275846"/>
    </source>
</evidence>
<evidence type="ECO:0000313" key="3">
    <source>
        <dbReference type="WBParaSite" id="SSLN_0001879901-mRNA-1"/>
    </source>
</evidence>
<dbReference type="WBParaSite" id="SSLN_0001879901-mRNA-1">
    <property type="protein sequence ID" value="SSLN_0001879901-mRNA-1"/>
    <property type="gene ID" value="SSLN_0001879901"/>
</dbReference>
<gene>
    <name evidence="1" type="ORF">SSLN_LOCUS18116</name>
</gene>
<keyword evidence="2" id="KW-1185">Reference proteome</keyword>
<proteinExistence type="predicted"/>